<proteinExistence type="predicted"/>
<reference evidence="1" key="2">
    <citation type="journal article" date="2015" name="Fish Shellfish Immunol.">
        <title>Early steps in the European eel (Anguilla anguilla)-Vibrio vulnificus interaction in the gills: Role of the RtxA13 toxin.</title>
        <authorList>
            <person name="Callol A."/>
            <person name="Pajuelo D."/>
            <person name="Ebbesson L."/>
            <person name="Teles M."/>
            <person name="MacKenzie S."/>
            <person name="Amaro C."/>
        </authorList>
    </citation>
    <scope>NUCLEOTIDE SEQUENCE</scope>
</reference>
<evidence type="ECO:0000313" key="1">
    <source>
        <dbReference type="EMBL" id="JAH24089.1"/>
    </source>
</evidence>
<organism evidence="1">
    <name type="scientific">Anguilla anguilla</name>
    <name type="common">European freshwater eel</name>
    <name type="synonym">Muraena anguilla</name>
    <dbReference type="NCBI Taxonomy" id="7936"/>
    <lineage>
        <taxon>Eukaryota</taxon>
        <taxon>Metazoa</taxon>
        <taxon>Chordata</taxon>
        <taxon>Craniata</taxon>
        <taxon>Vertebrata</taxon>
        <taxon>Euteleostomi</taxon>
        <taxon>Actinopterygii</taxon>
        <taxon>Neopterygii</taxon>
        <taxon>Teleostei</taxon>
        <taxon>Anguilliformes</taxon>
        <taxon>Anguillidae</taxon>
        <taxon>Anguilla</taxon>
    </lineage>
</organism>
<dbReference type="EMBL" id="GBXM01084488">
    <property type="protein sequence ID" value="JAH24089.1"/>
    <property type="molecule type" value="Transcribed_RNA"/>
</dbReference>
<sequence>MSGLLPPPLKKINITYLQSNRNLGLLQKERNEEGGSQP</sequence>
<name>A0A0E9R4P0_ANGAN</name>
<reference evidence="1" key="1">
    <citation type="submission" date="2014-11" db="EMBL/GenBank/DDBJ databases">
        <authorList>
            <person name="Amaro Gonzalez C."/>
        </authorList>
    </citation>
    <scope>NUCLEOTIDE SEQUENCE</scope>
</reference>
<dbReference type="AlphaFoldDB" id="A0A0E9R4P0"/>
<accession>A0A0E9R4P0</accession>
<protein>
    <submittedName>
        <fullName evidence="1">Uncharacterized protein</fullName>
    </submittedName>
</protein>